<feature type="non-terminal residue" evidence="1">
    <location>
        <position position="1"/>
    </location>
</feature>
<name>A0A0K2V941_LEPSM</name>
<reference evidence="1" key="1">
    <citation type="submission" date="2014-05" db="EMBL/GenBank/DDBJ databases">
        <authorList>
            <person name="Chronopoulou M."/>
        </authorList>
    </citation>
    <scope>NUCLEOTIDE SEQUENCE</scope>
    <source>
        <tissue evidence="1">Whole organism</tissue>
    </source>
</reference>
<protein>
    <submittedName>
        <fullName evidence="1">Uncharacterized protein</fullName>
    </submittedName>
</protein>
<proteinExistence type="predicted"/>
<evidence type="ECO:0000313" key="1">
    <source>
        <dbReference type="EMBL" id="CDW46436.1"/>
    </source>
</evidence>
<dbReference type="EMBL" id="HACA01029075">
    <property type="protein sequence ID" value="CDW46436.1"/>
    <property type="molecule type" value="Transcribed_RNA"/>
</dbReference>
<dbReference type="AlphaFoldDB" id="A0A0K2V941"/>
<organism evidence="1">
    <name type="scientific">Lepeophtheirus salmonis</name>
    <name type="common">Salmon louse</name>
    <name type="synonym">Caligus salmonis</name>
    <dbReference type="NCBI Taxonomy" id="72036"/>
    <lineage>
        <taxon>Eukaryota</taxon>
        <taxon>Metazoa</taxon>
        <taxon>Ecdysozoa</taxon>
        <taxon>Arthropoda</taxon>
        <taxon>Crustacea</taxon>
        <taxon>Multicrustacea</taxon>
        <taxon>Hexanauplia</taxon>
        <taxon>Copepoda</taxon>
        <taxon>Siphonostomatoida</taxon>
        <taxon>Caligidae</taxon>
        <taxon>Lepeophtheirus</taxon>
    </lineage>
</organism>
<accession>A0A0K2V941</accession>
<feature type="non-terminal residue" evidence="1">
    <location>
        <position position="110"/>
    </location>
</feature>
<sequence length="110" mass="12893">LIYRTESVALLRKKKDTMSGKSISNAVQSIAEISAISSSGAAGIVLERPDHHDTQGNEEIPWDDEEERRYREFLKEEQSKNEGNMDWKEYEKEEVYREQLKRELEEDESE</sequence>